<feature type="transmembrane region" description="Helical" evidence="1">
    <location>
        <begin position="22"/>
        <end position="40"/>
    </location>
</feature>
<evidence type="ECO:0000313" key="3">
    <source>
        <dbReference type="Proteomes" id="UP001585018"/>
    </source>
</evidence>
<evidence type="ECO:0000313" key="2">
    <source>
        <dbReference type="EMBL" id="MFB8752485.1"/>
    </source>
</evidence>
<reference evidence="2 3" key="1">
    <citation type="submission" date="2024-01" db="EMBL/GenBank/DDBJ databases">
        <title>Genome mining of biosynthetic gene clusters to explore secondary metabolites of Streptomyces sp.</title>
        <authorList>
            <person name="Baig A."/>
            <person name="Ajitkumar Shintre N."/>
            <person name="Kumar H."/>
            <person name="Anbarasu A."/>
            <person name="Ramaiah S."/>
        </authorList>
    </citation>
    <scope>NUCLEOTIDE SEQUENCE [LARGE SCALE GENOMIC DNA]</scope>
    <source>
        <strain evidence="2 3">A03</strain>
    </source>
</reference>
<protein>
    <submittedName>
        <fullName evidence="2">Uncharacterized protein</fullName>
    </submittedName>
</protein>
<evidence type="ECO:0000256" key="1">
    <source>
        <dbReference type="SAM" id="Phobius"/>
    </source>
</evidence>
<accession>A0ABV5DIY4</accession>
<comment type="caution">
    <text evidence="2">The sequence shown here is derived from an EMBL/GenBank/DDBJ whole genome shotgun (WGS) entry which is preliminary data.</text>
</comment>
<name>A0ABV5DIY4_9ACTN</name>
<sequence>MHHLAAPATAIYLPDSGSLPRWVGIVVGAVVVAMACLRLYRFWRSWRRRR</sequence>
<organism evidence="2 3">
    <name type="scientific">Streptomyces parvulus</name>
    <dbReference type="NCBI Taxonomy" id="146923"/>
    <lineage>
        <taxon>Bacteria</taxon>
        <taxon>Bacillati</taxon>
        <taxon>Actinomycetota</taxon>
        <taxon>Actinomycetes</taxon>
        <taxon>Kitasatosporales</taxon>
        <taxon>Streptomycetaceae</taxon>
        <taxon>Streptomyces</taxon>
    </lineage>
</organism>
<keyword evidence="3" id="KW-1185">Reference proteome</keyword>
<dbReference type="EMBL" id="JAYMRR010000017">
    <property type="protein sequence ID" value="MFB8752485.1"/>
    <property type="molecule type" value="Genomic_DNA"/>
</dbReference>
<gene>
    <name evidence="2" type="ORF">VSS30_27090</name>
</gene>
<keyword evidence="1" id="KW-1133">Transmembrane helix</keyword>
<proteinExistence type="predicted"/>
<keyword evidence="1" id="KW-0812">Transmembrane</keyword>
<dbReference type="RefSeq" id="WP_226486217.1">
    <property type="nucleotide sequence ID" value="NZ_CBDRAY010000032.1"/>
</dbReference>
<keyword evidence="1" id="KW-0472">Membrane</keyword>
<dbReference type="Proteomes" id="UP001585018">
    <property type="component" value="Unassembled WGS sequence"/>
</dbReference>